<keyword evidence="3" id="KW-0238">DNA-binding</keyword>
<dbReference type="SUPFAM" id="SSF46785">
    <property type="entry name" value="Winged helix' DNA-binding domain"/>
    <property type="match status" value="1"/>
</dbReference>
<reference evidence="6 7" key="1">
    <citation type="submission" date="2020-09" db="EMBL/GenBank/DDBJ databases">
        <title>A novel species.</title>
        <authorList>
            <person name="Gao J."/>
        </authorList>
    </citation>
    <scope>NUCLEOTIDE SEQUENCE [LARGE SCALE GENOMIC DNA]</scope>
    <source>
        <strain evidence="6 7">CRXT-Y-14</strain>
    </source>
</reference>
<gene>
    <name evidence="6" type="ORF">IAG42_04310</name>
</gene>
<dbReference type="Gene3D" id="3.40.190.290">
    <property type="match status" value="1"/>
</dbReference>
<dbReference type="AlphaFoldDB" id="A0A7H1B2G9"/>
<dbReference type="InterPro" id="IPR036388">
    <property type="entry name" value="WH-like_DNA-bd_sf"/>
</dbReference>
<dbReference type="SUPFAM" id="SSF53850">
    <property type="entry name" value="Periplasmic binding protein-like II"/>
    <property type="match status" value="1"/>
</dbReference>
<feature type="domain" description="HTH lysR-type" evidence="5">
    <location>
        <begin position="1"/>
        <end position="58"/>
    </location>
</feature>
<evidence type="ECO:0000256" key="1">
    <source>
        <dbReference type="ARBA" id="ARBA00009437"/>
    </source>
</evidence>
<keyword evidence="2" id="KW-0805">Transcription regulation</keyword>
<evidence type="ECO:0000313" key="6">
    <source>
        <dbReference type="EMBL" id="QNS02924.1"/>
    </source>
</evidence>
<evidence type="ECO:0000256" key="4">
    <source>
        <dbReference type="ARBA" id="ARBA00023163"/>
    </source>
</evidence>
<evidence type="ECO:0000256" key="3">
    <source>
        <dbReference type="ARBA" id="ARBA00023125"/>
    </source>
</evidence>
<dbReference type="KEGG" id="sxn:IAG42_04310"/>
<dbReference type="EMBL" id="CP061281">
    <property type="protein sequence ID" value="QNS02924.1"/>
    <property type="molecule type" value="Genomic_DNA"/>
</dbReference>
<organism evidence="6 7">
    <name type="scientific">Streptomyces xanthii</name>
    <dbReference type="NCBI Taxonomy" id="2768069"/>
    <lineage>
        <taxon>Bacteria</taxon>
        <taxon>Bacillati</taxon>
        <taxon>Actinomycetota</taxon>
        <taxon>Actinomycetes</taxon>
        <taxon>Kitasatosporales</taxon>
        <taxon>Streptomycetaceae</taxon>
        <taxon>Streptomyces</taxon>
    </lineage>
</organism>
<dbReference type="GO" id="GO:0003700">
    <property type="term" value="F:DNA-binding transcription factor activity"/>
    <property type="evidence" value="ECO:0007669"/>
    <property type="project" value="InterPro"/>
</dbReference>
<comment type="similarity">
    <text evidence="1">Belongs to the LysR transcriptional regulatory family.</text>
</comment>
<dbReference type="Gene3D" id="1.10.10.10">
    <property type="entry name" value="Winged helix-like DNA-binding domain superfamily/Winged helix DNA-binding domain"/>
    <property type="match status" value="1"/>
</dbReference>
<dbReference type="InterPro" id="IPR005119">
    <property type="entry name" value="LysR_subst-bd"/>
</dbReference>
<evidence type="ECO:0000256" key="2">
    <source>
        <dbReference type="ARBA" id="ARBA00023015"/>
    </source>
</evidence>
<evidence type="ECO:0000313" key="7">
    <source>
        <dbReference type="Proteomes" id="UP000516428"/>
    </source>
</evidence>
<dbReference type="GO" id="GO:0005829">
    <property type="term" value="C:cytosol"/>
    <property type="evidence" value="ECO:0007669"/>
    <property type="project" value="TreeGrafter"/>
</dbReference>
<evidence type="ECO:0000259" key="5">
    <source>
        <dbReference type="PROSITE" id="PS50931"/>
    </source>
</evidence>
<dbReference type="PROSITE" id="PS50931">
    <property type="entry name" value="HTH_LYSR"/>
    <property type="match status" value="1"/>
</dbReference>
<dbReference type="Pfam" id="PF00126">
    <property type="entry name" value="HTH_1"/>
    <property type="match status" value="1"/>
</dbReference>
<dbReference type="InterPro" id="IPR000847">
    <property type="entry name" value="LysR_HTH_N"/>
</dbReference>
<protein>
    <submittedName>
        <fullName evidence="6">LysR family transcriptional regulator</fullName>
    </submittedName>
</protein>
<dbReference type="GO" id="GO:0003677">
    <property type="term" value="F:DNA binding"/>
    <property type="evidence" value="ECO:0007669"/>
    <property type="project" value="UniProtKB-KW"/>
</dbReference>
<dbReference type="RefSeq" id="WP_188335679.1">
    <property type="nucleotide sequence ID" value="NZ_CP061281.1"/>
</dbReference>
<dbReference type="InterPro" id="IPR036390">
    <property type="entry name" value="WH_DNA-bd_sf"/>
</dbReference>
<accession>A0A7H1B2G9</accession>
<dbReference type="InterPro" id="IPR050950">
    <property type="entry name" value="HTH-type_LysR_regulators"/>
</dbReference>
<dbReference type="PANTHER" id="PTHR30419">
    <property type="entry name" value="HTH-TYPE TRANSCRIPTIONAL REGULATOR YBHD"/>
    <property type="match status" value="1"/>
</dbReference>
<dbReference type="Pfam" id="PF03466">
    <property type="entry name" value="LysR_substrate"/>
    <property type="match status" value="1"/>
</dbReference>
<dbReference type="FunFam" id="1.10.10.10:FF:000001">
    <property type="entry name" value="LysR family transcriptional regulator"/>
    <property type="match status" value="1"/>
</dbReference>
<proteinExistence type="inferred from homology"/>
<sequence length="302" mass="31490">MELRQLQYFVAVVEEGGFTRAATRLHLAQPGVSAQIRRLERELGQPLLDRTGRTVRLTPVGAAVLPQARAALAAAAAVRETADAHTGLLRGQVTLGLVTGAAERAFDIPGLLADFHAAHPHVEIALTEDSSERMLTALRQGDLDLAAVGVADADPPAGLTYEILVDDPLVAAVHPDDPLARRGRLPLDVLDGRRLISLPHGTGVRAVLERACAGAGFRPHIAFEAGAPLVLARFAARGLGVAVLPEISAAQADEIGVRVLPFEDPALRARVALTWRSAGPPSPAAAALLDLLRAALVPGAGG</sequence>
<dbReference type="PRINTS" id="PR00039">
    <property type="entry name" value="HTHLYSR"/>
</dbReference>
<keyword evidence="7" id="KW-1185">Reference proteome</keyword>
<name>A0A7H1B2G9_9ACTN</name>
<dbReference type="Proteomes" id="UP000516428">
    <property type="component" value="Chromosome"/>
</dbReference>
<keyword evidence="4" id="KW-0804">Transcription</keyword>